<reference evidence="2" key="1">
    <citation type="submission" date="2016-04" db="EMBL/GenBank/DDBJ databases">
        <authorList>
            <person name="Quiroz-Castaneda R.E."/>
            <person name="Martinez-Ocampo F."/>
        </authorList>
    </citation>
    <scope>NUCLEOTIDE SEQUENCE [LARGE SCALE GENOMIC DNA]</scope>
    <source>
        <strain evidence="2">INIFAP01</strain>
    </source>
</reference>
<accession>A0A1A9QCS8</accession>
<dbReference type="AlphaFoldDB" id="A0A1A9QCS8"/>
<name>A0A1A9QCS8_9MOLU</name>
<gene>
    <name evidence="1" type="ORF">A6V39_03935</name>
</gene>
<sequence length="197" mass="22145">MFNSGFAVKSAIGIVTVGTLGGAGYGVYSYNNTTDTVRNYLKKNNLTVIEKTNSTFWTKVLETYKLEKTQELSISVENNVTAENIRDWCDTNLKTNIDSTDNSLFKKASRWCVDYQTIEEQLTSAKFQTDTKELAKKYSSITDTTIKGQIDKSVISGGNNNSEGDKIKRWCDSNKKRRFSSDDKVYSSNIETICLKA</sequence>
<evidence type="ECO:0000313" key="1">
    <source>
        <dbReference type="EMBL" id="OAL10038.1"/>
    </source>
</evidence>
<proteinExistence type="predicted"/>
<comment type="caution">
    <text evidence="1">The sequence shown here is derived from an EMBL/GenBank/DDBJ whole genome shotgun (WGS) entry which is preliminary data.</text>
</comment>
<keyword evidence="2" id="KW-1185">Reference proteome</keyword>
<organism evidence="1 2">
    <name type="scientific">Candidatus Mycoplasma haematobovis</name>
    <dbReference type="NCBI Taxonomy" id="432608"/>
    <lineage>
        <taxon>Bacteria</taxon>
        <taxon>Bacillati</taxon>
        <taxon>Mycoplasmatota</taxon>
        <taxon>Mollicutes</taxon>
        <taxon>Mycoplasmataceae</taxon>
        <taxon>Mycoplasma</taxon>
    </lineage>
</organism>
<dbReference type="EMBL" id="LWUJ01000012">
    <property type="protein sequence ID" value="OAL10038.1"/>
    <property type="molecule type" value="Genomic_DNA"/>
</dbReference>
<dbReference type="Proteomes" id="UP000077623">
    <property type="component" value="Unassembled WGS sequence"/>
</dbReference>
<dbReference type="RefSeq" id="WP_187150424.1">
    <property type="nucleotide sequence ID" value="NZ_LWUJ01000012.1"/>
</dbReference>
<dbReference type="STRING" id="432608.A6V39_03935"/>
<evidence type="ECO:0000313" key="2">
    <source>
        <dbReference type="Proteomes" id="UP000077623"/>
    </source>
</evidence>
<protein>
    <submittedName>
        <fullName evidence="1">Uncharacterized protein</fullName>
    </submittedName>
</protein>